<evidence type="ECO:0000256" key="3">
    <source>
        <dbReference type="ARBA" id="ARBA00022679"/>
    </source>
</evidence>
<gene>
    <name evidence="8" type="primary">rsmF</name>
    <name evidence="8" type="ORF">ADICEAN_00499</name>
</gene>
<keyword evidence="1" id="KW-0963">Cytoplasm</keyword>
<keyword evidence="5 6" id="KW-0694">RNA-binding</keyword>
<dbReference type="eggNOG" id="COG3270">
    <property type="taxonomic scope" value="Bacteria"/>
</dbReference>
<dbReference type="SUPFAM" id="SSF53335">
    <property type="entry name" value="S-adenosyl-L-methionine-dependent methyltransferases"/>
    <property type="match status" value="1"/>
</dbReference>
<dbReference type="PRINTS" id="PR02008">
    <property type="entry name" value="RCMTFAMILY"/>
</dbReference>
<dbReference type="InterPro" id="IPR031341">
    <property type="entry name" value="Methyltr_RsmF_N"/>
</dbReference>
<dbReference type="GO" id="GO:0003723">
    <property type="term" value="F:RNA binding"/>
    <property type="evidence" value="ECO:0007669"/>
    <property type="project" value="UniProtKB-UniRule"/>
</dbReference>
<name>M7NAY1_9BACT</name>
<dbReference type="Gene3D" id="3.30.70.1170">
    <property type="entry name" value="Sun protein, domain 3"/>
    <property type="match status" value="1"/>
</dbReference>
<dbReference type="InterPro" id="IPR001678">
    <property type="entry name" value="MeTrfase_RsmB-F_NOP2_dom"/>
</dbReference>
<evidence type="ECO:0000256" key="2">
    <source>
        <dbReference type="ARBA" id="ARBA00022603"/>
    </source>
</evidence>
<dbReference type="PANTHER" id="PTHR22807">
    <property type="entry name" value="NOP2 YEAST -RELATED NOL1/NOP2/FMU SUN DOMAIN-CONTAINING"/>
    <property type="match status" value="1"/>
</dbReference>
<dbReference type="Pfam" id="PF01189">
    <property type="entry name" value="Methyltr_RsmB-F"/>
    <property type="match status" value="1"/>
</dbReference>
<dbReference type="EC" id="2.1.1.178" evidence="8"/>
<keyword evidence="2 6" id="KW-0489">Methyltransferase</keyword>
<evidence type="ECO:0000313" key="9">
    <source>
        <dbReference type="Proteomes" id="UP000011910"/>
    </source>
</evidence>
<dbReference type="STRING" id="1279009.ADICEAN_00499"/>
<sequence length="462" mass="52736">MSTLPPAFAERMLQQLGRQYDTFVQALEQDTPVSLRLNPFKWQGAPPYEPIPWSERGYYLPERPLFALDPLWHAGAYYVQEASSQFLEQALRQHLTIDEPLLALDLCGAPGGKSTHLTSLLPEGSFLVSNEVIRSRANILAENLQKWGTGHALVTNNDPGQFARLEGLFDLMVVDAPCSGEGLFRRDAAAQEEWSPANVQLCMERQRRILLDAWPALKPGGLLVYSTCTYNQQENEENLQWLSQQQRVKSLPLQIPEAWGIEETEISGLRGYRFYPHKLRGEGFFLAVLQKLEGYEPDRLPHVRKPRLSFLPKKLVPEVQPWLLDAQDWEIVQEGPLWTAYPTHWLPLVQVLHEQFRVVHGGLQLAEPKGKSLIPQPALALSRHLNPAQFPQAELDLPTALRFLRKDDILPDGTPDGWVLCRYRGVGLGWLKMMKHRSNGYWPTHWRLRMELPTELPSPVLP</sequence>
<comment type="caution">
    <text evidence="8">The sequence shown here is derived from an EMBL/GenBank/DDBJ whole genome shotgun (WGS) entry which is preliminary data.</text>
</comment>
<reference evidence="8 9" key="1">
    <citation type="journal article" date="2013" name="Genome Announc.">
        <title>Draft Genome Sequence of Cesiribacter andamanensis Strain AMV16T, Isolated from a Soil Sample from a Mud Volcano in the Andaman Islands, India.</title>
        <authorList>
            <person name="Shivaji S."/>
            <person name="Ara S."/>
            <person name="Begum Z."/>
            <person name="Srinivas T.N."/>
            <person name="Singh A."/>
            <person name="Kumar Pinnaka A."/>
        </authorList>
    </citation>
    <scope>NUCLEOTIDE SEQUENCE [LARGE SCALE GENOMIC DNA]</scope>
    <source>
        <strain evidence="8 9">AMV16</strain>
    </source>
</reference>
<proteinExistence type="inferred from homology"/>
<dbReference type="AlphaFoldDB" id="M7NAY1"/>
<comment type="similarity">
    <text evidence="6">Belongs to the class I-like SAM-binding methyltransferase superfamily. RsmB/NOP family.</text>
</comment>
<evidence type="ECO:0000256" key="6">
    <source>
        <dbReference type="PROSITE-ProRule" id="PRU01023"/>
    </source>
</evidence>
<keyword evidence="9" id="KW-1185">Reference proteome</keyword>
<dbReference type="Pfam" id="PF13636">
    <property type="entry name" value="Methyltranf_PUA"/>
    <property type="match status" value="1"/>
</dbReference>
<evidence type="ECO:0000259" key="7">
    <source>
        <dbReference type="PROSITE" id="PS51686"/>
    </source>
</evidence>
<dbReference type="GO" id="GO:0008173">
    <property type="term" value="F:RNA methyltransferase activity"/>
    <property type="evidence" value="ECO:0007669"/>
    <property type="project" value="InterPro"/>
</dbReference>
<accession>M7NAY1</accession>
<dbReference type="RefSeq" id="WP_009193906.1">
    <property type="nucleotide sequence ID" value="NZ_AODQ01000007.1"/>
</dbReference>
<dbReference type="eggNOG" id="COG0144">
    <property type="taxonomic scope" value="Bacteria"/>
</dbReference>
<evidence type="ECO:0000313" key="8">
    <source>
        <dbReference type="EMBL" id="EMR04336.1"/>
    </source>
</evidence>
<dbReference type="PROSITE" id="PS51686">
    <property type="entry name" value="SAM_MT_RSMB_NOP"/>
    <property type="match status" value="1"/>
</dbReference>
<feature type="domain" description="SAM-dependent MTase RsmB/NOP-type" evidence="7">
    <location>
        <begin position="1"/>
        <end position="292"/>
    </location>
</feature>
<dbReference type="GO" id="GO:0001510">
    <property type="term" value="P:RNA methylation"/>
    <property type="evidence" value="ECO:0007669"/>
    <property type="project" value="InterPro"/>
</dbReference>
<feature type="binding site" evidence="6">
    <location>
        <position position="158"/>
    </location>
    <ligand>
        <name>S-adenosyl-L-methionine</name>
        <dbReference type="ChEBI" id="CHEBI:59789"/>
    </ligand>
</feature>
<dbReference type="EMBL" id="AODQ01000007">
    <property type="protein sequence ID" value="EMR04336.1"/>
    <property type="molecule type" value="Genomic_DNA"/>
</dbReference>
<protein>
    <submittedName>
        <fullName evidence="8">Ribosomal RNA small subunit methyltransferase F</fullName>
        <ecNumber evidence="8">2.1.1.178</ecNumber>
    </submittedName>
</protein>
<keyword evidence="4 6" id="KW-0949">S-adenosyl-L-methionine</keyword>
<dbReference type="InterPro" id="IPR029063">
    <property type="entry name" value="SAM-dependent_MTases_sf"/>
</dbReference>
<dbReference type="Gene3D" id="3.40.50.150">
    <property type="entry name" value="Vaccinia Virus protein VP39"/>
    <property type="match status" value="1"/>
</dbReference>
<dbReference type="Gene3D" id="2.30.130.60">
    <property type="match status" value="1"/>
</dbReference>
<comment type="caution">
    <text evidence="6">Lacks conserved residue(s) required for the propagation of feature annotation.</text>
</comment>
<dbReference type="InterPro" id="IPR049560">
    <property type="entry name" value="MeTrfase_RsmB-F_NOP2_cat"/>
</dbReference>
<dbReference type="PANTHER" id="PTHR22807:SF30">
    <property type="entry name" value="28S RRNA (CYTOSINE(4447)-C(5))-METHYLTRANSFERASE-RELATED"/>
    <property type="match status" value="1"/>
</dbReference>
<dbReference type="InterPro" id="IPR023267">
    <property type="entry name" value="RCMT"/>
</dbReference>
<evidence type="ECO:0000256" key="4">
    <source>
        <dbReference type="ARBA" id="ARBA00022691"/>
    </source>
</evidence>
<keyword evidence="3 6" id="KW-0808">Transferase</keyword>
<evidence type="ECO:0000256" key="5">
    <source>
        <dbReference type="ARBA" id="ARBA00022884"/>
    </source>
</evidence>
<feature type="binding site" evidence="6">
    <location>
        <position position="131"/>
    </location>
    <ligand>
        <name>S-adenosyl-L-methionine</name>
        <dbReference type="ChEBI" id="CHEBI:59789"/>
    </ligand>
</feature>
<dbReference type="OrthoDB" id="9810297at2"/>
<dbReference type="Pfam" id="PF17125">
    <property type="entry name" value="Methyltr_RsmF_N"/>
    <property type="match status" value="1"/>
</dbReference>
<feature type="binding site" evidence="6">
    <location>
        <position position="175"/>
    </location>
    <ligand>
        <name>S-adenosyl-L-methionine</name>
        <dbReference type="ChEBI" id="CHEBI:59789"/>
    </ligand>
</feature>
<dbReference type="InterPro" id="IPR027391">
    <property type="entry name" value="Nol1_Nop2_Fmu_2"/>
</dbReference>
<evidence type="ECO:0000256" key="1">
    <source>
        <dbReference type="ARBA" id="ARBA00022490"/>
    </source>
</evidence>
<dbReference type="Proteomes" id="UP000011910">
    <property type="component" value="Unassembled WGS sequence"/>
</dbReference>
<feature type="active site" description="Nucleophile" evidence="6">
    <location>
        <position position="228"/>
    </location>
</feature>
<organism evidence="8 9">
    <name type="scientific">Cesiribacter andamanensis AMV16</name>
    <dbReference type="NCBI Taxonomy" id="1279009"/>
    <lineage>
        <taxon>Bacteria</taxon>
        <taxon>Pseudomonadati</taxon>
        <taxon>Bacteroidota</taxon>
        <taxon>Cytophagia</taxon>
        <taxon>Cytophagales</taxon>
        <taxon>Cesiribacteraceae</taxon>
        <taxon>Cesiribacter</taxon>
    </lineage>
</organism>